<dbReference type="PANTHER" id="PTHR46986:SF1">
    <property type="entry name" value="ENDORIBONUCLEASE YBEY, CHLOROPLASTIC"/>
    <property type="match status" value="1"/>
</dbReference>
<evidence type="ECO:0000256" key="6">
    <source>
        <dbReference type="ARBA" id="ARBA00022833"/>
    </source>
</evidence>
<comment type="caution">
    <text evidence="8">The sequence shown here is derived from an EMBL/GenBank/DDBJ whole genome shotgun (WGS) entry which is preliminary data.</text>
</comment>
<dbReference type="PANTHER" id="PTHR46986">
    <property type="entry name" value="ENDORIBONUCLEASE YBEY, CHLOROPLASTIC"/>
    <property type="match status" value="1"/>
</dbReference>
<dbReference type="NCBIfam" id="TIGR00043">
    <property type="entry name" value="rRNA maturation RNase YbeY"/>
    <property type="match status" value="1"/>
</dbReference>
<dbReference type="Gene3D" id="3.40.390.30">
    <property type="entry name" value="Metalloproteases ('zincins'), catalytic domain"/>
    <property type="match status" value="1"/>
</dbReference>
<comment type="function">
    <text evidence="7">Single strand-specific metallo-endoribonuclease involved in late-stage 70S ribosome quality control and in maturation of the 3' terminus of the 16S rRNA.</text>
</comment>
<evidence type="ECO:0000313" key="9">
    <source>
        <dbReference type="Proteomes" id="UP000266441"/>
    </source>
</evidence>
<dbReference type="Pfam" id="PF02130">
    <property type="entry name" value="YbeY"/>
    <property type="match status" value="1"/>
</dbReference>
<dbReference type="GO" id="GO:0005737">
    <property type="term" value="C:cytoplasm"/>
    <property type="evidence" value="ECO:0007669"/>
    <property type="project" value="UniProtKB-SubCell"/>
</dbReference>
<dbReference type="OrthoDB" id="9811984at2"/>
<dbReference type="PROSITE" id="PS01306">
    <property type="entry name" value="UPF0054"/>
    <property type="match status" value="1"/>
</dbReference>
<feature type="binding site" evidence="7">
    <location>
        <position position="108"/>
    </location>
    <ligand>
        <name>Zn(2+)</name>
        <dbReference type="ChEBI" id="CHEBI:29105"/>
        <note>catalytic</note>
    </ligand>
</feature>
<dbReference type="SUPFAM" id="SSF55486">
    <property type="entry name" value="Metalloproteases ('zincins'), catalytic domain"/>
    <property type="match status" value="1"/>
</dbReference>
<dbReference type="InterPro" id="IPR023091">
    <property type="entry name" value="MetalPrtase_cat_dom_sf_prd"/>
</dbReference>
<keyword evidence="3 7" id="KW-0479">Metal-binding</keyword>
<reference evidence="8 9" key="1">
    <citation type="journal article" date="2015" name="Int. J. Syst. Evol. Microbiol.">
        <title>Mariniphaga sediminis sp. nov., isolated from coastal sediment.</title>
        <authorList>
            <person name="Wang F.Q."/>
            <person name="Shen Q.Y."/>
            <person name="Chen G.J."/>
            <person name="Du Z.J."/>
        </authorList>
    </citation>
    <scope>NUCLEOTIDE SEQUENCE [LARGE SCALE GENOMIC DNA]</scope>
    <source>
        <strain evidence="8 9">SY21</strain>
    </source>
</reference>
<evidence type="ECO:0000256" key="7">
    <source>
        <dbReference type="HAMAP-Rule" id="MF_00009"/>
    </source>
</evidence>
<proteinExistence type="inferred from homology"/>
<evidence type="ECO:0000313" key="8">
    <source>
        <dbReference type="EMBL" id="RIH63714.1"/>
    </source>
</evidence>
<keyword evidence="2 7" id="KW-0540">Nuclease</keyword>
<keyword evidence="4 7" id="KW-0255">Endonuclease</keyword>
<dbReference type="AlphaFoldDB" id="A0A399CV91"/>
<dbReference type="InterPro" id="IPR020549">
    <property type="entry name" value="YbeY_CS"/>
</dbReference>
<comment type="subcellular location">
    <subcellularLocation>
        <location evidence="7">Cytoplasm</location>
    </subcellularLocation>
</comment>
<evidence type="ECO:0000256" key="5">
    <source>
        <dbReference type="ARBA" id="ARBA00022801"/>
    </source>
</evidence>
<evidence type="ECO:0000256" key="4">
    <source>
        <dbReference type="ARBA" id="ARBA00022759"/>
    </source>
</evidence>
<comment type="similarity">
    <text evidence="1 7">Belongs to the endoribonuclease YbeY family.</text>
</comment>
<comment type="cofactor">
    <cofactor evidence="7">
        <name>Zn(2+)</name>
        <dbReference type="ChEBI" id="CHEBI:29105"/>
    </cofactor>
    <text evidence="7">Binds 1 zinc ion.</text>
</comment>
<dbReference type="GO" id="GO:0006364">
    <property type="term" value="P:rRNA processing"/>
    <property type="evidence" value="ECO:0007669"/>
    <property type="project" value="UniProtKB-UniRule"/>
</dbReference>
<dbReference type="GO" id="GO:0004521">
    <property type="term" value="F:RNA endonuclease activity"/>
    <property type="evidence" value="ECO:0007669"/>
    <property type="project" value="UniProtKB-UniRule"/>
</dbReference>
<keyword evidence="6 7" id="KW-0862">Zinc</keyword>
<keyword evidence="7" id="KW-0698">rRNA processing</keyword>
<dbReference type="Proteomes" id="UP000266441">
    <property type="component" value="Unassembled WGS sequence"/>
</dbReference>
<accession>A0A399CV91</accession>
<dbReference type="InterPro" id="IPR002036">
    <property type="entry name" value="YbeY"/>
</dbReference>
<evidence type="ECO:0000256" key="1">
    <source>
        <dbReference type="ARBA" id="ARBA00010875"/>
    </source>
</evidence>
<dbReference type="GO" id="GO:0004222">
    <property type="term" value="F:metalloendopeptidase activity"/>
    <property type="evidence" value="ECO:0007669"/>
    <property type="project" value="InterPro"/>
</dbReference>
<evidence type="ECO:0000256" key="3">
    <source>
        <dbReference type="ARBA" id="ARBA00022723"/>
    </source>
</evidence>
<dbReference type="HAMAP" id="MF_00009">
    <property type="entry name" value="Endoribonucl_YbeY"/>
    <property type="match status" value="1"/>
</dbReference>
<keyword evidence="7" id="KW-0963">Cytoplasm</keyword>
<gene>
    <name evidence="7 8" type="primary">ybeY</name>
    <name evidence="8" type="ORF">D1164_18345</name>
</gene>
<feature type="binding site" evidence="7">
    <location>
        <position position="118"/>
    </location>
    <ligand>
        <name>Zn(2+)</name>
        <dbReference type="ChEBI" id="CHEBI:29105"/>
        <note>catalytic</note>
    </ligand>
</feature>
<feature type="binding site" evidence="7">
    <location>
        <position position="112"/>
    </location>
    <ligand>
        <name>Zn(2+)</name>
        <dbReference type="ChEBI" id="CHEBI:29105"/>
        <note>catalytic</note>
    </ligand>
</feature>
<dbReference type="EC" id="3.1.-.-" evidence="7"/>
<dbReference type="EMBL" id="QWET01000017">
    <property type="protein sequence ID" value="RIH63714.1"/>
    <property type="molecule type" value="Genomic_DNA"/>
</dbReference>
<name>A0A399CV91_9BACT</name>
<keyword evidence="7" id="KW-0690">Ribosome biogenesis</keyword>
<keyword evidence="5 7" id="KW-0378">Hydrolase</keyword>
<organism evidence="8 9">
    <name type="scientific">Mariniphaga sediminis</name>
    <dbReference type="NCBI Taxonomy" id="1628158"/>
    <lineage>
        <taxon>Bacteria</taxon>
        <taxon>Pseudomonadati</taxon>
        <taxon>Bacteroidota</taxon>
        <taxon>Bacteroidia</taxon>
        <taxon>Marinilabiliales</taxon>
        <taxon>Prolixibacteraceae</taxon>
        <taxon>Mariniphaga</taxon>
    </lineage>
</organism>
<protein>
    <recommendedName>
        <fullName evidence="7">Endoribonuclease YbeY</fullName>
        <ecNumber evidence="7">3.1.-.-</ecNumber>
    </recommendedName>
</protein>
<sequence length="145" mass="17298">MNGLDFFFEEINPFPIRWDLLENHIEFLITNENKKPGEISIILCSDDYLLKINEQYLGHDYYTDIVTFDYVKKSVISGDLFISVDRVKENAGKFNRPFKEELYRVIFHGVLHLVGYKDKTEAEGKQMKEKENFYLKRVDFKKEEI</sequence>
<dbReference type="RefSeq" id="WP_119351357.1">
    <property type="nucleotide sequence ID" value="NZ_JBFHKJ010000202.1"/>
</dbReference>
<evidence type="ECO:0000256" key="2">
    <source>
        <dbReference type="ARBA" id="ARBA00022722"/>
    </source>
</evidence>
<keyword evidence="9" id="KW-1185">Reference proteome</keyword>
<dbReference type="GO" id="GO:0008270">
    <property type="term" value="F:zinc ion binding"/>
    <property type="evidence" value="ECO:0007669"/>
    <property type="project" value="UniProtKB-UniRule"/>
</dbReference>